<keyword evidence="7" id="KW-1185">Reference proteome</keyword>
<name>A0ABW4YXJ9_9HYPH</name>
<evidence type="ECO:0000313" key="7">
    <source>
        <dbReference type="Proteomes" id="UP001597299"/>
    </source>
</evidence>
<dbReference type="RefSeq" id="WP_213350418.1">
    <property type="nucleotide sequence ID" value="NZ_JAHBGB010000002.1"/>
</dbReference>
<dbReference type="InterPro" id="IPR011060">
    <property type="entry name" value="RibuloseP-bd_barrel"/>
</dbReference>
<reference evidence="7" key="1">
    <citation type="journal article" date="2019" name="Int. J. Syst. Evol. Microbiol.">
        <title>The Global Catalogue of Microorganisms (GCM) 10K type strain sequencing project: providing services to taxonomists for standard genome sequencing and annotation.</title>
        <authorList>
            <consortium name="The Broad Institute Genomics Platform"/>
            <consortium name="The Broad Institute Genome Sequencing Center for Infectious Disease"/>
            <person name="Wu L."/>
            <person name="Ma J."/>
        </authorList>
    </citation>
    <scope>NUCLEOTIDE SEQUENCE [LARGE SCALE GENOMIC DNA]</scope>
    <source>
        <strain evidence="7">CCM 7435</strain>
    </source>
</reference>
<evidence type="ECO:0000256" key="4">
    <source>
        <dbReference type="ARBA" id="ARBA00029440"/>
    </source>
</evidence>
<dbReference type="InterPro" id="IPR006062">
    <property type="entry name" value="His_biosynth"/>
</dbReference>
<sequence length="223" mass="23348">MELIPVIDLMGGVVVHARRGDRANYRPIASRLCEGAAPDDIARALRALAPFRTLYVADLDAIAGREPHRAELGGLAGHFARLWVDAGEARLAGPGLHRVLGTESMADAEGGLAALREGPAVLSLDHGPEGRRGPAELHERADLWPGEVIVMTLARVGGDAGPDYDRLRGVLARAGGRRVYAAGGVRDAADLRRLAEIGVAGVLLASALHDGRLGAEDLAAFMG</sequence>
<keyword evidence="2 5" id="KW-0028">Amino-acid biosynthesis</keyword>
<dbReference type="Gene3D" id="3.20.20.70">
    <property type="entry name" value="Aldolase class I"/>
    <property type="match status" value="1"/>
</dbReference>
<dbReference type="Pfam" id="PF00977">
    <property type="entry name" value="His_biosynth"/>
    <property type="match status" value="1"/>
</dbReference>
<evidence type="ECO:0000313" key="6">
    <source>
        <dbReference type="EMBL" id="MFD2141050.1"/>
    </source>
</evidence>
<gene>
    <name evidence="6" type="ORF">ACFSNC_11605</name>
</gene>
<evidence type="ECO:0000256" key="1">
    <source>
        <dbReference type="ARBA" id="ARBA00009667"/>
    </source>
</evidence>
<comment type="pathway">
    <text evidence="4">Amino-acid biosynthesis.</text>
</comment>
<keyword evidence="3 5" id="KW-0368">Histidine biosynthesis</keyword>
<accession>A0ABW4YXJ9</accession>
<evidence type="ECO:0000256" key="2">
    <source>
        <dbReference type="ARBA" id="ARBA00022605"/>
    </source>
</evidence>
<evidence type="ECO:0000256" key="3">
    <source>
        <dbReference type="ARBA" id="ARBA00023102"/>
    </source>
</evidence>
<dbReference type="EMBL" id="JBHUHD010000001">
    <property type="protein sequence ID" value="MFD2141050.1"/>
    <property type="molecule type" value="Genomic_DNA"/>
</dbReference>
<evidence type="ECO:0000256" key="5">
    <source>
        <dbReference type="RuleBase" id="RU003657"/>
    </source>
</evidence>
<organism evidence="6 7">
    <name type="scientific">Ancylobacter oerskovii</name>
    <dbReference type="NCBI Taxonomy" id="459519"/>
    <lineage>
        <taxon>Bacteria</taxon>
        <taxon>Pseudomonadati</taxon>
        <taxon>Pseudomonadota</taxon>
        <taxon>Alphaproteobacteria</taxon>
        <taxon>Hyphomicrobiales</taxon>
        <taxon>Xanthobacteraceae</taxon>
        <taxon>Ancylobacter</taxon>
    </lineage>
</organism>
<dbReference type="InterPro" id="IPR013785">
    <property type="entry name" value="Aldolase_TIM"/>
</dbReference>
<dbReference type="CDD" id="cd04723">
    <property type="entry name" value="HisA_HisF"/>
    <property type="match status" value="1"/>
</dbReference>
<comment type="caution">
    <text evidence="6">The sequence shown here is derived from an EMBL/GenBank/DDBJ whole genome shotgun (WGS) entry which is preliminary data.</text>
</comment>
<dbReference type="SUPFAM" id="SSF51366">
    <property type="entry name" value="Ribulose-phoshate binding barrel"/>
    <property type="match status" value="1"/>
</dbReference>
<proteinExistence type="inferred from homology"/>
<dbReference type="Proteomes" id="UP001597299">
    <property type="component" value="Unassembled WGS sequence"/>
</dbReference>
<protein>
    <submittedName>
        <fullName evidence="6">HisA/HisF-related TIM barrel protein</fullName>
    </submittedName>
</protein>
<comment type="similarity">
    <text evidence="1 5">Belongs to the HisA/HisF family.</text>
</comment>